<feature type="transmembrane region" description="Helical" evidence="3">
    <location>
        <begin position="6"/>
        <end position="27"/>
    </location>
</feature>
<feature type="transmembrane region" description="Helical" evidence="3">
    <location>
        <begin position="71"/>
        <end position="92"/>
    </location>
</feature>
<dbReference type="SMART" id="SM00267">
    <property type="entry name" value="GGDEF"/>
    <property type="match status" value="1"/>
</dbReference>
<feature type="domain" description="GGDEF" evidence="4">
    <location>
        <begin position="254"/>
        <end position="385"/>
    </location>
</feature>
<dbReference type="Pfam" id="PF00990">
    <property type="entry name" value="GGDEF"/>
    <property type="match status" value="1"/>
</dbReference>
<dbReference type="PANTHER" id="PTHR45138">
    <property type="entry name" value="REGULATORY COMPONENTS OF SENSORY TRANSDUCTION SYSTEM"/>
    <property type="match status" value="1"/>
</dbReference>
<gene>
    <name evidence="5" type="ORF">DYE49_03970</name>
</gene>
<proteinExistence type="predicted"/>
<feature type="transmembrane region" description="Helical" evidence="3">
    <location>
        <begin position="112"/>
        <end position="129"/>
    </location>
</feature>
<dbReference type="EMBL" id="CP031517">
    <property type="protein sequence ID" value="QOS39662.1"/>
    <property type="molecule type" value="Genomic_DNA"/>
</dbReference>
<evidence type="ECO:0000256" key="3">
    <source>
        <dbReference type="SAM" id="Phobius"/>
    </source>
</evidence>
<dbReference type="CDD" id="cd01949">
    <property type="entry name" value="GGDEF"/>
    <property type="match status" value="1"/>
</dbReference>
<comment type="catalytic activity">
    <reaction evidence="2">
        <text>2 GTP = 3',3'-c-di-GMP + 2 diphosphate</text>
        <dbReference type="Rhea" id="RHEA:24898"/>
        <dbReference type="ChEBI" id="CHEBI:33019"/>
        <dbReference type="ChEBI" id="CHEBI:37565"/>
        <dbReference type="ChEBI" id="CHEBI:58805"/>
        <dbReference type="EC" id="2.7.7.65"/>
    </reaction>
</comment>
<feature type="transmembrane region" description="Helical" evidence="3">
    <location>
        <begin position="201"/>
        <end position="222"/>
    </location>
</feature>
<organism evidence="5 6">
    <name type="scientific">Treponema rectale</name>
    <dbReference type="NCBI Taxonomy" id="744512"/>
    <lineage>
        <taxon>Bacteria</taxon>
        <taxon>Pseudomonadati</taxon>
        <taxon>Spirochaetota</taxon>
        <taxon>Spirochaetia</taxon>
        <taxon>Spirochaetales</taxon>
        <taxon>Treponemataceae</taxon>
        <taxon>Treponema</taxon>
    </lineage>
</organism>
<dbReference type="SUPFAM" id="SSF55073">
    <property type="entry name" value="Nucleotide cyclase"/>
    <property type="match status" value="1"/>
</dbReference>
<dbReference type="GO" id="GO:0052621">
    <property type="term" value="F:diguanylate cyclase activity"/>
    <property type="evidence" value="ECO:0007669"/>
    <property type="project" value="UniProtKB-EC"/>
</dbReference>
<dbReference type="PROSITE" id="PS50887">
    <property type="entry name" value="GGDEF"/>
    <property type="match status" value="1"/>
</dbReference>
<protein>
    <recommendedName>
        <fullName evidence="1">diguanylate cyclase</fullName>
        <ecNumber evidence="1">2.7.7.65</ecNumber>
    </recommendedName>
</protein>
<dbReference type="KEGG" id="trc:DYE49_03970"/>
<evidence type="ECO:0000259" key="4">
    <source>
        <dbReference type="PROSITE" id="PS50887"/>
    </source>
</evidence>
<feature type="transmembrane region" description="Helical" evidence="3">
    <location>
        <begin position="141"/>
        <end position="166"/>
    </location>
</feature>
<dbReference type="Proteomes" id="UP000593591">
    <property type="component" value="Chromosome"/>
</dbReference>
<keyword evidence="3" id="KW-0812">Transmembrane</keyword>
<dbReference type="AlphaFoldDB" id="A0A7M1XNF4"/>
<evidence type="ECO:0000313" key="6">
    <source>
        <dbReference type="Proteomes" id="UP000593591"/>
    </source>
</evidence>
<dbReference type="PANTHER" id="PTHR45138:SF9">
    <property type="entry name" value="DIGUANYLATE CYCLASE DGCM-RELATED"/>
    <property type="match status" value="1"/>
</dbReference>
<dbReference type="NCBIfam" id="TIGR00254">
    <property type="entry name" value="GGDEF"/>
    <property type="match status" value="1"/>
</dbReference>
<reference evidence="5 6" key="1">
    <citation type="submission" date="2018-08" db="EMBL/GenBank/DDBJ databases">
        <title>The first complete genome of Treponema rectale (CHPAT), a commensal spirochete of the bovine rectum.</title>
        <authorList>
            <person name="Staton G.J."/>
            <person name="Clegg S.R."/>
            <person name="Carter S.D."/>
            <person name="Radford A.D."/>
            <person name="Darby A."/>
            <person name="Hall N."/>
            <person name="Birtles R.J."/>
            <person name="Evans N.J."/>
        </authorList>
    </citation>
    <scope>NUCLEOTIDE SEQUENCE [LARGE SCALE GENOMIC DNA]</scope>
    <source>
        <strain evidence="5 6">CHPA</strain>
    </source>
</reference>
<feature type="transmembrane region" description="Helical" evidence="3">
    <location>
        <begin position="39"/>
        <end position="59"/>
    </location>
</feature>
<evidence type="ECO:0000256" key="2">
    <source>
        <dbReference type="ARBA" id="ARBA00034247"/>
    </source>
</evidence>
<dbReference type="EC" id="2.7.7.65" evidence="1"/>
<sequence length="385" mass="43883">MNSDALYYILANIVAMITLLCLFIGNLNHGDYHYKQYSMNHLLIAVILLCGQDIFWTLVDHDIVPKNNTTFILANYIMCVAILYVCGAWLCYTQTINGKTDAHFIKRVKTIIGFYVISAIVLAPVLFIFQDFWIQDGRPIMGLYVMIYAFAIVTFFAISSISIRLLVQRENYIHRKTYIINALSPIVALGFGFIQMFTVEIPLMCSGLSITMLLLVMSSLLFQNITDPLTGLMNRNGLRKAIDRIEESSKVSKHEHLLIMVDLNDFKNKNDTLGHLKGDEILVNFASAIREYTNKTDNKTIVCRYGGDEFLIIVKNANDKSADEFKTILEDLLRSREETKDVHFSAGYVMWNGTLSTFDNKLSAADQLMYKDKKYNKSQNLMNGN</sequence>
<keyword evidence="3" id="KW-0472">Membrane</keyword>
<name>A0A7M1XNF4_9SPIR</name>
<dbReference type="InterPro" id="IPR043128">
    <property type="entry name" value="Rev_trsase/Diguanyl_cyclase"/>
</dbReference>
<evidence type="ECO:0000313" key="5">
    <source>
        <dbReference type="EMBL" id="QOS39662.1"/>
    </source>
</evidence>
<dbReference type="InterPro" id="IPR000160">
    <property type="entry name" value="GGDEF_dom"/>
</dbReference>
<dbReference type="InterPro" id="IPR029787">
    <property type="entry name" value="Nucleotide_cyclase"/>
</dbReference>
<accession>A0A7M1XNF4</accession>
<dbReference type="InterPro" id="IPR050469">
    <property type="entry name" value="Diguanylate_Cyclase"/>
</dbReference>
<evidence type="ECO:0000256" key="1">
    <source>
        <dbReference type="ARBA" id="ARBA00012528"/>
    </source>
</evidence>
<feature type="transmembrane region" description="Helical" evidence="3">
    <location>
        <begin position="178"/>
        <end position="195"/>
    </location>
</feature>
<dbReference type="Gene3D" id="3.30.70.270">
    <property type="match status" value="1"/>
</dbReference>
<keyword evidence="3" id="KW-1133">Transmembrane helix</keyword>